<protein>
    <recommendedName>
        <fullName evidence="14">Riboflavin biosynthesis protein RibD</fullName>
    </recommendedName>
    <domain>
        <recommendedName>
            <fullName evidence="14">Diaminohydroxyphosphoribosylaminopyrimidine deaminase</fullName>
            <shortName evidence="14">DRAP deaminase</shortName>
            <ecNumber evidence="14">3.5.4.26</ecNumber>
        </recommendedName>
        <alternativeName>
            <fullName evidence="14">Riboflavin-specific deaminase</fullName>
        </alternativeName>
    </domain>
    <domain>
        <recommendedName>
            <fullName evidence="14">5-amino-6-(5-phosphoribosylamino)uracil reductase</fullName>
            <ecNumber evidence="14">1.1.1.193</ecNumber>
        </recommendedName>
        <alternativeName>
            <fullName evidence="14">HTP reductase</fullName>
        </alternativeName>
    </domain>
</protein>
<comment type="catalytic activity">
    <reaction evidence="12 14">
        <text>5-amino-6-(5-phospho-D-ribitylamino)uracil + NADP(+) = 5-amino-6-(5-phospho-D-ribosylamino)uracil + NADPH + H(+)</text>
        <dbReference type="Rhea" id="RHEA:17845"/>
        <dbReference type="ChEBI" id="CHEBI:15378"/>
        <dbReference type="ChEBI" id="CHEBI:57783"/>
        <dbReference type="ChEBI" id="CHEBI:58349"/>
        <dbReference type="ChEBI" id="CHEBI:58421"/>
        <dbReference type="ChEBI" id="CHEBI:58453"/>
        <dbReference type="EC" id="1.1.1.193"/>
    </reaction>
</comment>
<keyword evidence="9 14" id="KW-0521">NADP</keyword>
<keyword evidence="10 14" id="KW-0560">Oxidoreductase</keyword>
<comment type="similarity">
    <text evidence="5 14">In the C-terminal section; belongs to the HTP reductase family.</text>
</comment>
<accession>A0A7M1SYA8</accession>
<evidence type="ECO:0000256" key="7">
    <source>
        <dbReference type="ARBA" id="ARBA00022723"/>
    </source>
</evidence>
<dbReference type="Gene3D" id="3.40.430.10">
    <property type="entry name" value="Dihydrofolate Reductase, subunit A"/>
    <property type="match status" value="1"/>
</dbReference>
<evidence type="ECO:0000256" key="3">
    <source>
        <dbReference type="ARBA" id="ARBA00004910"/>
    </source>
</evidence>
<evidence type="ECO:0000256" key="6">
    <source>
        <dbReference type="ARBA" id="ARBA00022619"/>
    </source>
</evidence>
<dbReference type="GO" id="GO:0008703">
    <property type="term" value="F:5-amino-6-(5-phosphoribosylamino)uracil reductase activity"/>
    <property type="evidence" value="ECO:0007669"/>
    <property type="project" value="UniProtKB-EC"/>
</dbReference>
<evidence type="ECO:0000256" key="14">
    <source>
        <dbReference type="PIRNR" id="PIRNR006769"/>
    </source>
</evidence>
<feature type="binding site" evidence="17">
    <location>
        <position position="76"/>
    </location>
    <ligand>
        <name>Zn(2+)</name>
        <dbReference type="ChEBI" id="CHEBI:29105"/>
        <note>catalytic</note>
    </ligand>
</feature>
<keyword evidence="20" id="KW-1185">Reference proteome</keyword>
<feature type="domain" description="CMP/dCMP-type deaminase" evidence="18">
    <location>
        <begin position="1"/>
        <end position="113"/>
    </location>
</feature>
<evidence type="ECO:0000313" key="20">
    <source>
        <dbReference type="Proteomes" id="UP000593758"/>
    </source>
</evidence>
<feature type="binding site" evidence="16">
    <location>
        <position position="189"/>
    </location>
    <ligand>
        <name>substrate</name>
    </ligand>
</feature>
<evidence type="ECO:0000256" key="9">
    <source>
        <dbReference type="ARBA" id="ARBA00022857"/>
    </source>
</evidence>
<dbReference type="KEGG" id="halt:IM660_02660"/>
<dbReference type="SUPFAM" id="SSF53927">
    <property type="entry name" value="Cytidine deaminase-like"/>
    <property type="match status" value="1"/>
</dbReference>
<dbReference type="NCBIfam" id="TIGR00227">
    <property type="entry name" value="ribD_Cterm"/>
    <property type="match status" value="1"/>
</dbReference>
<keyword evidence="6 14" id="KW-0686">Riboflavin biosynthesis</keyword>
<dbReference type="EMBL" id="CP063169">
    <property type="protein sequence ID" value="QOR72550.1"/>
    <property type="molecule type" value="Genomic_DNA"/>
</dbReference>
<dbReference type="InterPro" id="IPR016192">
    <property type="entry name" value="APOBEC/CMP_deaminase_Zn-bd"/>
</dbReference>
<dbReference type="PANTHER" id="PTHR38011">
    <property type="entry name" value="DIHYDROFOLATE REDUCTASE FAMILY PROTEIN (AFU_ORTHOLOGUE AFUA_8G06820)"/>
    <property type="match status" value="1"/>
</dbReference>
<evidence type="ECO:0000256" key="10">
    <source>
        <dbReference type="ARBA" id="ARBA00023002"/>
    </source>
</evidence>
<dbReference type="InterPro" id="IPR016193">
    <property type="entry name" value="Cytidine_deaminase-like"/>
</dbReference>
<feature type="binding site" evidence="16">
    <location>
        <position position="212"/>
    </location>
    <ligand>
        <name>substrate</name>
    </ligand>
</feature>
<dbReference type="GO" id="GO:0009231">
    <property type="term" value="P:riboflavin biosynthetic process"/>
    <property type="evidence" value="ECO:0007669"/>
    <property type="project" value="UniProtKB-UniPathway"/>
</dbReference>
<sequence length="369" mass="37988">MVAALERAVELSARGLGRVSPNPAVGCVILDAEGHMAGEGWHARPGGPHAEVVALDGARTPSSAAGGTAVVTLEPCPHTGRTGPCTQALLKAGISRVVYAVADPLHEGGGEVLQQAGVEVHGPGSDLVPAEFTQSAAFVNEPWLTAQRTSRPHVTWKFAATLDGRSAAADGTSRWITGDEVRADVHQLRDSVDAVLIGAGTQRTDDPQLTVRPAPQDGRQPLRVILDPSGTTAPGSRVLDAAAPTLLVLGTDAPEPDAPDRVQIARVPKAMKEAGGLDLDSVLATLYARDVRSILLEGGPSLAGSFLAAGLVDRVVAYLAPALLGAGPAALADAGVATIAGTHRLEPIDVTTLGPDIRLIARPTRRTDR</sequence>
<evidence type="ECO:0000256" key="1">
    <source>
        <dbReference type="ARBA" id="ARBA00002151"/>
    </source>
</evidence>
<dbReference type="Pfam" id="PF00383">
    <property type="entry name" value="dCMP_cyt_deam_1"/>
    <property type="match status" value="1"/>
</dbReference>
<comment type="similarity">
    <text evidence="4 14">In the N-terminal section; belongs to the cytidine and deoxycytidylate deaminase family.</text>
</comment>
<evidence type="ECO:0000256" key="15">
    <source>
        <dbReference type="PIRSR" id="PIRSR006769-1"/>
    </source>
</evidence>
<evidence type="ECO:0000256" key="12">
    <source>
        <dbReference type="ARBA" id="ARBA00049861"/>
    </source>
</evidence>
<dbReference type="EC" id="3.5.4.26" evidence="14"/>
<keyword evidence="11" id="KW-0511">Multifunctional enzyme</keyword>
<dbReference type="InterPro" id="IPR002734">
    <property type="entry name" value="RibDG_C"/>
</dbReference>
<evidence type="ECO:0000256" key="17">
    <source>
        <dbReference type="PIRSR" id="PIRSR006769-3"/>
    </source>
</evidence>
<organism evidence="19 20">
    <name type="scientific">Ruania alkalisoli</name>
    <dbReference type="NCBI Taxonomy" id="2779775"/>
    <lineage>
        <taxon>Bacteria</taxon>
        <taxon>Bacillati</taxon>
        <taxon>Actinomycetota</taxon>
        <taxon>Actinomycetes</taxon>
        <taxon>Micrococcales</taxon>
        <taxon>Ruaniaceae</taxon>
        <taxon>Ruania</taxon>
    </lineage>
</organism>
<evidence type="ECO:0000256" key="5">
    <source>
        <dbReference type="ARBA" id="ARBA00007417"/>
    </source>
</evidence>
<comment type="function">
    <text evidence="1 14">Converts 2,5-diamino-6-(ribosylamino)-4(3h)-pyrimidinone 5'-phosphate into 5-amino-6-(ribosylamino)-2,4(1h,3h)-pyrimidinedione 5'-phosphate.</text>
</comment>
<comment type="catalytic activity">
    <reaction evidence="13 14">
        <text>2,5-diamino-6-hydroxy-4-(5-phosphoribosylamino)-pyrimidine + H2O + H(+) = 5-amino-6-(5-phospho-D-ribosylamino)uracil + NH4(+)</text>
        <dbReference type="Rhea" id="RHEA:21868"/>
        <dbReference type="ChEBI" id="CHEBI:15377"/>
        <dbReference type="ChEBI" id="CHEBI:15378"/>
        <dbReference type="ChEBI" id="CHEBI:28938"/>
        <dbReference type="ChEBI" id="CHEBI:58453"/>
        <dbReference type="ChEBI" id="CHEBI:58614"/>
        <dbReference type="EC" id="3.5.4.26"/>
    </reaction>
</comment>
<evidence type="ECO:0000313" key="19">
    <source>
        <dbReference type="EMBL" id="QOR72550.1"/>
    </source>
</evidence>
<dbReference type="GO" id="GO:0008835">
    <property type="term" value="F:diaminohydroxyphosphoribosylaminopyrimidine deaminase activity"/>
    <property type="evidence" value="ECO:0007669"/>
    <property type="project" value="UniProtKB-EC"/>
</dbReference>
<evidence type="ECO:0000259" key="18">
    <source>
        <dbReference type="PROSITE" id="PS51747"/>
    </source>
</evidence>
<feature type="binding site" evidence="17">
    <location>
        <position position="49"/>
    </location>
    <ligand>
        <name>Zn(2+)</name>
        <dbReference type="ChEBI" id="CHEBI:29105"/>
        <note>catalytic</note>
    </ligand>
</feature>
<feature type="binding site" evidence="16">
    <location>
        <position position="297"/>
    </location>
    <ligand>
        <name>substrate</name>
    </ligand>
</feature>
<dbReference type="UniPathway" id="UPA00275">
    <property type="reaction ID" value="UER00401"/>
</dbReference>
<evidence type="ECO:0000256" key="13">
    <source>
        <dbReference type="ARBA" id="ARBA00049886"/>
    </source>
</evidence>
<evidence type="ECO:0000256" key="16">
    <source>
        <dbReference type="PIRSR" id="PIRSR006769-2"/>
    </source>
</evidence>
<dbReference type="GO" id="GO:0050661">
    <property type="term" value="F:NADP binding"/>
    <property type="evidence" value="ECO:0007669"/>
    <property type="project" value="InterPro"/>
</dbReference>
<evidence type="ECO:0000256" key="11">
    <source>
        <dbReference type="ARBA" id="ARBA00023268"/>
    </source>
</evidence>
<name>A0A7M1SYA8_9MICO</name>
<comment type="pathway">
    <text evidence="3 14">Cofactor biosynthesis; riboflavin biosynthesis; 5-amino-6-(D-ribitylamino)uracil from GTP: step 3/4.</text>
</comment>
<proteinExistence type="inferred from homology"/>
<feature type="binding site" evidence="17">
    <location>
        <position position="85"/>
    </location>
    <ligand>
        <name>Zn(2+)</name>
        <dbReference type="ChEBI" id="CHEBI:29105"/>
        <note>catalytic</note>
    </ligand>
</feature>
<gene>
    <name evidence="19" type="primary">ribD</name>
    <name evidence="19" type="ORF">IM660_02660</name>
</gene>
<feature type="binding site" evidence="16">
    <location>
        <position position="173"/>
    </location>
    <ligand>
        <name>substrate</name>
    </ligand>
</feature>
<reference evidence="19 20" key="1">
    <citation type="submission" date="2020-10" db="EMBL/GenBank/DDBJ databases">
        <title>Haloactinobacterium sp. RN3S43, a bacterium isolated from saline soil.</title>
        <authorList>
            <person name="Sun J.-Q."/>
        </authorList>
    </citation>
    <scope>NUCLEOTIDE SEQUENCE [LARGE SCALE GENOMIC DNA]</scope>
    <source>
        <strain evidence="19 20">RN3S43</strain>
    </source>
</reference>
<dbReference type="SUPFAM" id="SSF53597">
    <property type="entry name" value="Dihydrofolate reductase-like"/>
    <property type="match status" value="1"/>
</dbReference>
<feature type="binding site" evidence="16">
    <location>
        <position position="159"/>
    </location>
    <ligand>
        <name>NADP(+)</name>
        <dbReference type="ChEBI" id="CHEBI:58349"/>
    </ligand>
</feature>
<comment type="pathway">
    <text evidence="2 14">Cofactor biosynthesis; riboflavin biosynthesis; 5-amino-6-(D-ribitylamino)uracil from GTP: step 2/4.</text>
</comment>
<dbReference type="InterPro" id="IPR004794">
    <property type="entry name" value="Eubact_RibD"/>
</dbReference>
<feature type="binding site" evidence="16">
    <location>
        <position position="209"/>
    </location>
    <ligand>
        <name>substrate</name>
    </ligand>
</feature>
<dbReference type="InterPro" id="IPR024072">
    <property type="entry name" value="DHFR-like_dom_sf"/>
</dbReference>
<dbReference type="Gene3D" id="3.40.140.10">
    <property type="entry name" value="Cytidine Deaminase, domain 2"/>
    <property type="match status" value="1"/>
</dbReference>
<feature type="binding site" evidence="16">
    <location>
        <position position="175"/>
    </location>
    <ligand>
        <name>NADP(+)</name>
        <dbReference type="ChEBI" id="CHEBI:58349"/>
    </ligand>
</feature>
<feature type="binding site" evidence="16">
    <location>
        <begin position="299"/>
        <end position="305"/>
    </location>
    <ligand>
        <name>NADP(+)</name>
        <dbReference type="ChEBI" id="CHEBI:58349"/>
    </ligand>
</feature>
<dbReference type="InterPro" id="IPR002125">
    <property type="entry name" value="CMP_dCMP_dom"/>
</dbReference>
<dbReference type="PROSITE" id="PS51747">
    <property type="entry name" value="CYT_DCMP_DEAMINASES_2"/>
    <property type="match status" value="1"/>
</dbReference>
<dbReference type="PROSITE" id="PS00903">
    <property type="entry name" value="CYT_DCMP_DEAMINASES_1"/>
    <property type="match status" value="1"/>
</dbReference>
<dbReference type="PIRSF" id="PIRSF006769">
    <property type="entry name" value="RibD"/>
    <property type="match status" value="1"/>
</dbReference>
<keyword evidence="7 14" id="KW-0479">Metal-binding</keyword>
<dbReference type="InterPro" id="IPR050765">
    <property type="entry name" value="Riboflavin_Biosynth_HTPR"/>
</dbReference>
<dbReference type="Pfam" id="PF01872">
    <property type="entry name" value="RibD_C"/>
    <property type="match status" value="1"/>
</dbReference>
<dbReference type="PANTHER" id="PTHR38011:SF7">
    <property type="entry name" value="2,5-DIAMINO-6-RIBOSYLAMINO-4(3H)-PYRIMIDINONE 5'-PHOSPHATE REDUCTASE"/>
    <property type="match status" value="1"/>
</dbReference>
<dbReference type="NCBIfam" id="TIGR00326">
    <property type="entry name" value="eubact_ribD"/>
    <property type="match status" value="1"/>
</dbReference>
<dbReference type="EC" id="1.1.1.193" evidence="14"/>
<dbReference type="GO" id="GO:0008270">
    <property type="term" value="F:zinc ion binding"/>
    <property type="evidence" value="ECO:0007669"/>
    <property type="project" value="InterPro"/>
</dbReference>
<comment type="cofactor">
    <cofactor evidence="14 17">
        <name>Zn(2+)</name>
        <dbReference type="ChEBI" id="CHEBI:29105"/>
    </cofactor>
    <text evidence="14 17">Binds 1 zinc ion.</text>
</comment>
<feature type="binding site" evidence="16">
    <location>
        <position position="201"/>
    </location>
    <ligand>
        <name>NADP(+)</name>
        <dbReference type="ChEBI" id="CHEBI:58349"/>
    </ligand>
</feature>
<feature type="active site" description="Proton donor" evidence="15">
    <location>
        <position position="51"/>
    </location>
</feature>
<evidence type="ECO:0000256" key="8">
    <source>
        <dbReference type="ARBA" id="ARBA00022833"/>
    </source>
</evidence>
<evidence type="ECO:0000256" key="4">
    <source>
        <dbReference type="ARBA" id="ARBA00005259"/>
    </source>
</evidence>
<keyword evidence="14 19" id="KW-0378">Hydrolase</keyword>
<dbReference type="CDD" id="cd01284">
    <property type="entry name" value="Riboflavin_deaminase-reductase"/>
    <property type="match status" value="1"/>
</dbReference>
<keyword evidence="8 14" id="KW-0862">Zinc</keyword>
<dbReference type="Proteomes" id="UP000593758">
    <property type="component" value="Chromosome"/>
</dbReference>
<dbReference type="AlphaFoldDB" id="A0A7M1SYA8"/>
<dbReference type="InterPro" id="IPR011549">
    <property type="entry name" value="RibD_C"/>
</dbReference>
<feature type="binding site" evidence="16">
    <location>
        <position position="205"/>
    </location>
    <ligand>
        <name>NADP(+)</name>
        <dbReference type="ChEBI" id="CHEBI:58349"/>
    </ligand>
</feature>
<evidence type="ECO:0000256" key="2">
    <source>
        <dbReference type="ARBA" id="ARBA00004882"/>
    </source>
</evidence>